<dbReference type="PROSITE" id="PS01117">
    <property type="entry name" value="HTH_MARR_1"/>
    <property type="match status" value="1"/>
</dbReference>
<proteinExistence type="predicted"/>
<dbReference type="PRINTS" id="PR00598">
    <property type="entry name" value="HTHMARR"/>
</dbReference>
<protein>
    <submittedName>
        <fullName evidence="5">MarR family transcriptional regulator</fullName>
    </submittedName>
</protein>
<comment type="caution">
    <text evidence="5">The sequence shown here is derived from an EMBL/GenBank/DDBJ whole genome shotgun (WGS) entry which is preliminary data.</text>
</comment>
<keyword evidence="6" id="KW-1185">Reference proteome</keyword>
<dbReference type="Proteomes" id="UP001501570">
    <property type="component" value="Unassembled WGS sequence"/>
</dbReference>
<evidence type="ECO:0000256" key="3">
    <source>
        <dbReference type="ARBA" id="ARBA00023163"/>
    </source>
</evidence>
<evidence type="ECO:0000256" key="2">
    <source>
        <dbReference type="ARBA" id="ARBA00023125"/>
    </source>
</evidence>
<evidence type="ECO:0000259" key="4">
    <source>
        <dbReference type="PROSITE" id="PS50995"/>
    </source>
</evidence>
<dbReference type="PROSITE" id="PS50995">
    <property type="entry name" value="HTH_MARR_2"/>
    <property type="match status" value="1"/>
</dbReference>
<evidence type="ECO:0000256" key="1">
    <source>
        <dbReference type="ARBA" id="ARBA00023015"/>
    </source>
</evidence>
<dbReference type="SMART" id="SM00347">
    <property type="entry name" value="HTH_MARR"/>
    <property type="match status" value="1"/>
</dbReference>
<dbReference type="PANTHER" id="PTHR39515">
    <property type="entry name" value="CONSERVED PROTEIN"/>
    <property type="match status" value="1"/>
</dbReference>
<dbReference type="SUPFAM" id="SSF46785">
    <property type="entry name" value="Winged helix' DNA-binding domain"/>
    <property type="match status" value="1"/>
</dbReference>
<keyword evidence="3" id="KW-0804">Transcription</keyword>
<evidence type="ECO:0000313" key="5">
    <source>
        <dbReference type="EMBL" id="GAA5197860.1"/>
    </source>
</evidence>
<dbReference type="Pfam" id="PF01047">
    <property type="entry name" value="MarR"/>
    <property type="match status" value="1"/>
</dbReference>
<dbReference type="InterPro" id="IPR052526">
    <property type="entry name" value="HTH-type_Bedaq_tolerance"/>
</dbReference>
<reference evidence="6" key="1">
    <citation type="journal article" date="2019" name="Int. J. Syst. Evol. Microbiol.">
        <title>The Global Catalogue of Microorganisms (GCM) 10K type strain sequencing project: providing services to taxonomists for standard genome sequencing and annotation.</title>
        <authorList>
            <consortium name="The Broad Institute Genomics Platform"/>
            <consortium name="The Broad Institute Genome Sequencing Center for Infectious Disease"/>
            <person name="Wu L."/>
            <person name="Ma J."/>
        </authorList>
    </citation>
    <scope>NUCLEOTIDE SEQUENCE [LARGE SCALE GENOMIC DNA]</scope>
    <source>
        <strain evidence="6">JCM 18304</strain>
    </source>
</reference>
<keyword evidence="2" id="KW-0238">DNA-binding</keyword>
<feature type="domain" description="HTH marR-type" evidence="4">
    <location>
        <begin position="14"/>
        <end position="146"/>
    </location>
</feature>
<dbReference type="EMBL" id="BAABJQ010000031">
    <property type="protein sequence ID" value="GAA5197860.1"/>
    <property type="molecule type" value="Genomic_DNA"/>
</dbReference>
<accession>A0ABP9SL44</accession>
<organism evidence="5 6">
    <name type="scientific">Rugosimonospora acidiphila</name>
    <dbReference type="NCBI Taxonomy" id="556531"/>
    <lineage>
        <taxon>Bacteria</taxon>
        <taxon>Bacillati</taxon>
        <taxon>Actinomycetota</taxon>
        <taxon>Actinomycetes</taxon>
        <taxon>Micromonosporales</taxon>
        <taxon>Micromonosporaceae</taxon>
        <taxon>Rugosimonospora</taxon>
    </lineage>
</organism>
<name>A0ABP9SL44_9ACTN</name>
<gene>
    <name evidence="5" type="ORF">GCM10023322_69990</name>
</gene>
<evidence type="ECO:0000313" key="6">
    <source>
        <dbReference type="Proteomes" id="UP001501570"/>
    </source>
</evidence>
<dbReference type="InterPro" id="IPR023187">
    <property type="entry name" value="Tscrpt_reg_MarR-type_CS"/>
</dbReference>
<keyword evidence="1" id="KW-0805">Transcription regulation</keyword>
<dbReference type="InterPro" id="IPR036388">
    <property type="entry name" value="WH-like_DNA-bd_sf"/>
</dbReference>
<dbReference type="RefSeq" id="WP_345637083.1">
    <property type="nucleotide sequence ID" value="NZ_BAABJQ010000031.1"/>
</dbReference>
<dbReference type="Gene3D" id="1.10.10.10">
    <property type="entry name" value="Winged helix-like DNA-binding domain superfamily/Winged helix DNA-binding domain"/>
    <property type="match status" value="1"/>
</dbReference>
<dbReference type="InterPro" id="IPR000835">
    <property type="entry name" value="HTH_MarR-typ"/>
</dbReference>
<sequence>MTERMAVVSKRMTPAALAAMLGDAITRLGRRQRQARPVGELTQNQISVLAGLELAGALTPRELADAERVQPPTMTKILARLEERGLIQRSPHPTDGRQVLVSATPAGRHVVVEQRRAKDEWLTRMLADLTADERQILGQAAEILRRIAREGD</sequence>
<dbReference type="InterPro" id="IPR036390">
    <property type="entry name" value="WH_DNA-bd_sf"/>
</dbReference>
<dbReference type="PANTHER" id="PTHR39515:SF2">
    <property type="entry name" value="HTH-TYPE TRANSCRIPTIONAL REGULATOR RV0880"/>
    <property type="match status" value="1"/>
</dbReference>